<dbReference type="EMBL" id="CAFBLD010000001">
    <property type="protein sequence ID" value="CAB4855038.1"/>
    <property type="molecule type" value="Genomic_DNA"/>
</dbReference>
<evidence type="ECO:0000313" key="16">
    <source>
        <dbReference type="EMBL" id="CAB4968005.1"/>
    </source>
</evidence>
<dbReference type="InterPro" id="IPR027417">
    <property type="entry name" value="P-loop_NTPase"/>
</dbReference>
<evidence type="ECO:0000313" key="9">
    <source>
        <dbReference type="EMBL" id="CAB4336236.1"/>
    </source>
</evidence>
<dbReference type="EMBL" id="CAFBOC010000001">
    <property type="protein sequence ID" value="CAB4968005.1"/>
    <property type="molecule type" value="Genomic_DNA"/>
</dbReference>
<dbReference type="InterPro" id="IPR003593">
    <property type="entry name" value="AAA+_ATPase"/>
</dbReference>
<dbReference type="InterPro" id="IPR050388">
    <property type="entry name" value="ABC_Ni/Peptide_Import"/>
</dbReference>
<name>A0A6J6P4R0_9ZZZZ</name>
<protein>
    <submittedName>
        <fullName evidence="10">Unannotated protein</fullName>
    </submittedName>
</protein>
<dbReference type="GO" id="GO:0005524">
    <property type="term" value="F:ATP binding"/>
    <property type="evidence" value="ECO:0007669"/>
    <property type="project" value="UniProtKB-KW"/>
</dbReference>
<dbReference type="PANTHER" id="PTHR43297:SF2">
    <property type="entry name" value="DIPEPTIDE TRANSPORT ATP-BINDING PROTEIN DPPD"/>
    <property type="match status" value="1"/>
</dbReference>
<keyword evidence="2" id="KW-0813">Transport</keyword>
<feature type="region of interest" description="Disordered" evidence="7">
    <location>
        <begin position="302"/>
        <end position="341"/>
    </location>
</feature>
<keyword evidence="6" id="KW-0472">Membrane</keyword>
<evidence type="ECO:0000313" key="10">
    <source>
        <dbReference type="EMBL" id="CAB4693726.1"/>
    </source>
</evidence>
<feature type="compositionally biased region" description="Polar residues" evidence="7">
    <location>
        <begin position="331"/>
        <end position="341"/>
    </location>
</feature>
<accession>A0A6J6P4R0</accession>
<evidence type="ECO:0000313" key="17">
    <source>
        <dbReference type="EMBL" id="CAB5072597.1"/>
    </source>
</evidence>
<evidence type="ECO:0000256" key="2">
    <source>
        <dbReference type="ARBA" id="ARBA00022448"/>
    </source>
</evidence>
<dbReference type="EMBL" id="CAEZYM010000014">
    <property type="protein sequence ID" value="CAB4731948.1"/>
    <property type="molecule type" value="Genomic_DNA"/>
</dbReference>
<dbReference type="GO" id="GO:0015833">
    <property type="term" value="P:peptide transport"/>
    <property type="evidence" value="ECO:0007669"/>
    <property type="project" value="InterPro"/>
</dbReference>
<keyword evidence="5" id="KW-0067">ATP-binding</keyword>
<reference evidence="10" key="1">
    <citation type="submission" date="2020-05" db="EMBL/GenBank/DDBJ databases">
        <authorList>
            <person name="Chiriac C."/>
            <person name="Salcher M."/>
            <person name="Ghai R."/>
            <person name="Kavagutti S V."/>
        </authorList>
    </citation>
    <scope>NUCLEOTIDE SEQUENCE</scope>
</reference>
<keyword evidence="3" id="KW-1003">Cell membrane</keyword>
<dbReference type="EMBL" id="CAFABH010000010">
    <property type="protein sequence ID" value="CAB4827337.1"/>
    <property type="molecule type" value="Genomic_DNA"/>
</dbReference>
<evidence type="ECO:0000256" key="3">
    <source>
        <dbReference type="ARBA" id="ARBA00022475"/>
    </source>
</evidence>
<dbReference type="Pfam" id="PF00005">
    <property type="entry name" value="ABC_tran"/>
    <property type="match status" value="1"/>
</dbReference>
<evidence type="ECO:0000256" key="4">
    <source>
        <dbReference type="ARBA" id="ARBA00022741"/>
    </source>
</evidence>
<evidence type="ECO:0000256" key="7">
    <source>
        <dbReference type="SAM" id="MobiDB-lite"/>
    </source>
</evidence>
<gene>
    <name evidence="10" type="ORF">UFOPK2510_00867</name>
    <name evidence="11" type="ORF">UFOPK2718_01307</name>
    <name evidence="12" type="ORF">UFOPK2936_00685</name>
    <name evidence="13" type="ORF">UFOPK3174_00709</name>
    <name evidence="14" type="ORF">UFOPK3328_00016</name>
    <name evidence="15" type="ORF">UFOPK3779_00016</name>
    <name evidence="16" type="ORF">UFOPK3913_00042</name>
    <name evidence="9" type="ORF">UFOPK4107_00623</name>
    <name evidence="17" type="ORF">UFOPK4403_00811</name>
</gene>
<dbReference type="Gene3D" id="3.40.50.300">
    <property type="entry name" value="P-loop containing nucleotide triphosphate hydrolases"/>
    <property type="match status" value="1"/>
</dbReference>
<evidence type="ECO:0000256" key="6">
    <source>
        <dbReference type="ARBA" id="ARBA00023136"/>
    </source>
</evidence>
<feature type="domain" description="ABC transporter" evidence="8">
    <location>
        <begin position="16"/>
        <end position="264"/>
    </location>
</feature>
<dbReference type="NCBIfam" id="TIGR01727">
    <property type="entry name" value="oligo_HPY"/>
    <property type="match status" value="1"/>
</dbReference>
<dbReference type="EMBL" id="CAEZXO010000004">
    <property type="protein sequence ID" value="CAB4693726.1"/>
    <property type="molecule type" value="Genomic_DNA"/>
</dbReference>
<dbReference type="Pfam" id="PF08352">
    <property type="entry name" value="oligo_HPY"/>
    <property type="match status" value="1"/>
</dbReference>
<dbReference type="EMBL" id="CAESAE010000003">
    <property type="protein sequence ID" value="CAB4336236.1"/>
    <property type="molecule type" value="Genomic_DNA"/>
</dbReference>
<sequence>MITARMDSQAEALLSIRGLTIALDDRPGTSPVVQNLTFDVREGECVGIVGESGSGKSLSSLALLNMLPKGVHISSGSIIAAGKDLTKANERELRDVRGSLVSMVFQDPGAALNPSRTVGKLLADVLHAHSDLSRESIRERSIAVLNDVGFPDPESRLKSFPFQLSGGLRQRVAIAMALINRPRILVADEPTTSLDVSVQKGILQLIRRRTTEDRIGCVFVSHDLGVIAEVADRVVIMYSGQVVEEGPVANVLTNPRHPYTRGLIASAPNMTSTLANPLRPIPGSLPSVGRTPNGCAFQDRCPDKSKGQCAPQDPSWTTDSKNPSHRWLCHDSSNSRAKASL</sequence>
<dbReference type="FunFam" id="3.40.50.300:FF:000016">
    <property type="entry name" value="Oligopeptide ABC transporter ATP-binding component"/>
    <property type="match status" value="1"/>
</dbReference>
<dbReference type="CDD" id="cd03257">
    <property type="entry name" value="ABC_NikE_OppD_transporters"/>
    <property type="match status" value="1"/>
</dbReference>
<dbReference type="PROSITE" id="PS50893">
    <property type="entry name" value="ABC_TRANSPORTER_2"/>
    <property type="match status" value="1"/>
</dbReference>
<dbReference type="InterPro" id="IPR003439">
    <property type="entry name" value="ABC_transporter-like_ATP-bd"/>
</dbReference>
<dbReference type="InterPro" id="IPR013563">
    <property type="entry name" value="Oligopep_ABC_C"/>
</dbReference>
<evidence type="ECO:0000256" key="5">
    <source>
        <dbReference type="ARBA" id="ARBA00022840"/>
    </source>
</evidence>
<dbReference type="AlphaFoldDB" id="A0A6J6P4R0"/>
<proteinExistence type="predicted"/>
<evidence type="ECO:0000259" key="8">
    <source>
        <dbReference type="PROSITE" id="PS50893"/>
    </source>
</evidence>
<evidence type="ECO:0000313" key="14">
    <source>
        <dbReference type="EMBL" id="CAB4855038.1"/>
    </source>
</evidence>
<evidence type="ECO:0000256" key="1">
    <source>
        <dbReference type="ARBA" id="ARBA00004202"/>
    </source>
</evidence>
<dbReference type="GO" id="GO:0005886">
    <property type="term" value="C:plasma membrane"/>
    <property type="evidence" value="ECO:0007669"/>
    <property type="project" value="UniProtKB-SubCell"/>
</dbReference>
<comment type="subcellular location">
    <subcellularLocation>
        <location evidence="1">Cell membrane</location>
        <topology evidence="1">Peripheral membrane protein</topology>
    </subcellularLocation>
</comment>
<organism evidence="10">
    <name type="scientific">freshwater metagenome</name>
    <dbReference type="NCBI Taxonomy" id="449393"/>
    <lineage>
        <taxon>unclassified sequences</taxon>
        <taxon>metagenomes</taxon>
        <taxon>ecological metagenomes</taxon>
    </lineage>
</organism>
<evidence type="ECO:0000313" key="13">
    <source>
        <dbReference type="EMBL" id="CAB4827337.1"/>
    </source>
</evidence>
<dbReference type="SMART" id="SM00382">
    <property type="entry name" value="AAA"/>
    <property type="match status" value="1"/>
</dbReference>
<dbReference type="PANTHER" id="PTHR43297">
    <property type="entry name" value="OLIGOPEPTIDE TRANSPORT ATP-BINDING PROTEIN APPD"/>
    <property type="match status" value="1"/>
</dbReference>
<evidence type="ECO:0000313" key="15">
    <source>
        <dbReference type="EMBL" id="CAB4933424.1"/>
    </source>
</evidence>
<evidence type="ECO:0000313" key="11">
    <source>
        <dbReference type="EMBL" id="CAB4731948.1"/>
    </source>
</evidence>
<dbReference type="EMBL" id="CAFBQX010000003">
    <property type="protein sequence ID" value="CAB5072597.1"/>
    <property type="molecule type" value="Genomic_DNA"/>
</dbReference>
<keyword evidence="4" id="KW-0547">Nucleotide-binding</keyword>
<evidence type="ECO:0000313" key="12">
    <source>
        <dbReference type="EMBL" id="CAB4778246.1"/>
    </source>
</evidence>
<dbReference type="EMBL" id="CAFBNH010000001">
    <property type="protein sequence ID" value="CAB4933424.1"/>
    <property type="molecule type" value="Genomic_DNA"/>
</dbReference>
<dbReference type="GO" id="GO:0016887">
    <property type="term" value="F:ATP hydrolysis activity"/>
    <property type="evidence" value="ECO:0007669"/>
    <property type="project" value="InterPro"/>
</dbReference>
<dbReference type="EMBL" id="CAEZZW010000003">
    <property type="protein sequence ID" value="CAB4778246.1"/>
    <property type="molecule type" value="Genomic_DNA"/>
</dbReference>
<dbReference type="SUPFAM" id="SSF52540">
    <property type="entry name" value="P-loop containing nucleoside triphosphate hydrolases"/>
    <property type="match status" value="1"/>
</dbReference>